<dbReference type="EMBL" id="FOLW01000017">
    <property type="protein sequence ID" value="SFD41226.1"/>
    <property type="molecule type" value="Genomic_DNA"/>
</dbReference>
<organism evidence="8 9">
    <name type="scientific">Pragia fontium DSM 5563 = ATCC 49100</name>
    <dbReference type="NCBI Taxonomy" id="1122977"/>
    <lineage>
        <taxon>Bacteria</taxon>
        <taxon>Pseudomonadati</taxon>
        <taxon>Pseudomonadota</taxon>
        <taxon>Gammaproteobacteria</taxon>
        <taxon>Enterobacterales</taxon>
        <taxon>Budviciaceae</taxon>
        <taxon>Pragia</taxon>
    </lineage>
</organism>
<evidence type="ECO:0000256" key="2">
    <source>
        <dbReference type="ARBA" id="ARBA00007399"/>
    </source>
</evidence>
<dbReference type="InterPro" id="IPR013783">
    <property type="entry name" value="Ig-like_fold"/>
</dbReference>
<dbReference type="InterPro" id="IPR016147">
    <property type="entry name" value="Pili_assmbl_chaperone_N"/>
</dbReference>
<dbReference type="RefSeq" id="WP_074824823.1">
    <property type="nucleotide sequence ID" value="NZ_FOLW01000017.1"/>
</dbReference>
<dbReference type="Pfam" id="PF02753">
    <property type="entry name" value="PapD_C"/>
    <property type="match status" value="1"/>
</dbReference>
<evidence type="ECO:0000256" key="5">
    <source>
        <dbReference type="ARBA" id="ARBA00023186"/>
    </source>
</evidence>
<dbReference type="Pfam" id="PF00345">
    <property type="entry name" value="PapD_N"/>
    <property type="match status" value="1"/>
</dbReference>
<dbReference type="GO" id="GO:0071555">
    <property type="term" value="P:cell wall organization"/>
    <property type="evidence" value="ECO:0007669"/>
    <property type="project" value="InterPro"/>
</dbReference>
<evidence type="ECO:0000259" key="6">
    <source>
        <dbReference type="Pfam" id="PF00345"/>
    </source>
</evidence>
<dbReference type="PANTHER" id="PTHR30251">
    <property type="entry name" value="PILUS ASSEMBLY CHAPERONE"/>
    <property type="match status" value="1"/>
</dbReference>
<evidence type="ECO:0000256" key="1">
    <source>
        <dbReference type="ARBA" id="ARBA00004418"/>
    </source>
</evidence>
<gene>
    <name evidence="8" type="ORF">SAMN02745723_1179</name>
</gene>
<dbReference type="InterPro" id="IPR050643">
    <property type="entry name" value="Periplasmic_pilus_chap"/>
</dbReference>
<dbReference type="SUPFAM" id="SSF49354">
    <property type="entry name" value="PapD-like"/>
    <property type="match status" value="1"/>
</dbReference>
<keyword evidence="3" id="KW-0732">Signal</keyword>
<dbReference type="InterPro" id="IPR016148">
    <property type="entry name" value="Pili_assmbl_chaperone_C"/>
</dbReference>
<dbReference type="InterPro" id="IPR001829">
    <property type="entry name" value="Pili_assmbl_chaperone_bac"/>
</dbReference>
<dbReference type="GO" id="GO:0030288">
    <property type="term" value="C:outer membrane-bounded periplasmic space"/>
    <property type="evidence" value="ECO:0007669"/>
    <property type="project" value="InterPro"/>
</dbReference>
<comment type="similarity">
    <text evidence="2">Belongs to the periplasmic pilus chaperone family.</text>
</comment>
<dbReference type="Proteomes" id="UP000226420">
    <property type="component" value="Unassembled WGS sequence"/>
</dbReference>
<keyword evidence="4" id="KW-0574">Periplasm</keyword>
<dbReference type="Gene3D" id="2.60.40.10">
    <property type="entry name" value="Immunoglobulins"/>
    <property type="match status" value="2"/>
</dbReference>
<sequence>MKGFLRVFLIVTGSLVWVTTALADGFGINTTRLIYPEGVNSITVTVRNTMSDQPYLVQAMVTMAPDNLQTAPFNVTPPLFRLEPNTTNQMRIIGQVSHLPKDRESVFYFNARAIPASRTSPTESQSKDISGTAQFGVGNIIKIFYRPAGLSGSSDNAQRDLQFELVGNGLKVTNSSPYFINLAELTVGGQKLSLMPPNGVPMIAPFGTHTYPTRLKRGQVSWKTITDQGAQNGFVQAIR</sequence>
<accession>A0AAJ4WDF0</accession>
<protein>
    <submittedName>
        <fullName evidence="8">Fimbrial chaperone protein</fullName>
    </submittedName>
</protein>
<comment type="subcellular location">
    <subcellularLocation>
        <location evidence="1">Periplasm</location>
    </subcellularLocation>
</comment>
<dbReference type="AlphaFoldDB" id="A0AAJ4WDF0"/>
<dbReference type="PANTHER" id="PTHR30251:SF0">
    <property type="entry name" value="FIMBRIAL CHAPERONE PROTEIN ELFD-RELATED"/>
    <property type="match status" value="1"/>
</dbReference>
<reference evidence="8 9" key="1">
    <citation type="submission" date="2016-10" db="EMBL/GenBank/DDBJ databases">
        <authorList>
            <person name="Varghese N."/>
            <person name="Submissions S."/>
        </authorList>
    </citation>
    <scope>NUCLEOTIDE SEQUENCE [LARGE SCALE GENOMIC DNA]</scope>
    <source>
        <strain evidence="8 9">DSM 5563</strain>
    </source>
</reference>
<evidence type="ECO:0000256" key="4">
    <source>
        <dbReference type="ARBA" id="ARBA00022764"/>
    </source>
</evidence>
<dbReference type="PRINTS" id="PR00969">
    <property type="entry name" value="CHAPERONPILI"/>
</dbReference>
<proteinExistence type="inferred from homology"/>
<name>A0AAJ4WDF0_9GAMM</name>
<dbReference type="InterPro" id="IPR008962">
    <property type="entry name" value="PapD-like_sf"/>
</dbReference>
<comment type="caution">
    <text evidence="8">The sequence shown here is derived from an EMBL/GenBank/DDBJ whole genome shotgun (WGS) entry which is preliminary data.</text>
</comment>
<dbReference type="SUPFAM" id="SSF49584">
    <property type="entry name" value="Periplasmic chaperone C-domain"/>
    <property type="match status" value="1"/>
</dbReference>
<evidence type="ECO:0000313" key="8">
    <source>
        <dbReference type="EMBL" id="SFD41226.1"/>
    </source>
</evidence>
<evidence type="ECO:0000259" key="7">
    <source>
        <dbReference type="Pfam" id="PF02753"/>
    </source>
</evidence>
<dbReference type="InterPro" id="IPR036316">
    <property type="entry name" value="Pili_assmbl_chap_C_dom_sf"/>
</dbReference>
<feature type="domain" description="Pili assembly chaperone C-terminal" evidence="7">
    <location>
        <begin position="172"/>
        <end position="231"/>
    </location>
</feature>
<feature type="domain" description="Pili assembly chaperone N-terminal" evidence="6">
    <location>
        <begin position="26"/>
        <end position="150"/>
    </location>
</feature>
<keyword evidence="5" id="KW-0143">Chaperone</keyword>
<evidence type="ECO:0000313" key="9">
    <source>
        <dbReference type="Proteomes" id="UP000226420"/>
    </source>
</evidence>
<evidence type="ECO:0000256" key="3">
    <source>
        <dbReference type="ARBA" id="ARBA00022729"/>
    </source>
</evidence>